<dbReference type="EMBL" id="VTUX01000002">
    <property type="protein sequence ID" value="KAA1193065.1"/>
    <property type="molecule type" value="Genomic_DNA"/>
</dbReference>
<sequence>MNKQILTAVFSEEIKDEIIDTMMSLEVVSGFTLGAVHGYSREHSRYDIKEQVAGHRRMCRIEVMHGEDQEQVLLAALQDAGKASHVRYWISPVSGSGVIPDSGEPH</sequence>
<comment type="caution">
    <text evidence="1">The sequence shown here is derived from an EMBL/GenBank/DDBJ whole genome shotgun (WGS) entry which is preliminary data.</text>
</comment>
<dbReference type="InterPro" id="IPR021634">
    <property type="entry name" value="DUF3240"/>
</dbReference>
<keyword evidence="2" id="KW-1185">Reference proteome</keyword>
<gene>
    <name evidence="1" type="ORF">F0M18_04245</name>
</gene>
<dbReference type="InterPro" id="IPR011322">
    <property type="entry name" value="N-reg_PII-like_a/b"/>
</dbReference>
<accession>A0A5B0X2Y4</accession>
<evidence type="ECO:0000313" key="2">
    <source>
        <dbReference type="Proteomes" id="UP000323708"/>
    </source>
</evidence>
<proteinExistence type="predicted"/>
<dbReference type="SUPFAM" id="SSF54913">
    <property type="entry name" value="GlnB-like"/>
    <property type="match status" value="1"/>
</dbReference>
<evidence type="ECO:0000313" key="1">
    <source>
        <dbReference type="EMBL" id="KAA1193065.1"/>
    </source>
</evidence>
<dbReference type="Pfam" id="PF11582">
    <property type="entry name" value="DUF3240"/>
    <property type="match status" value="1"/>
</dbReference>
<organism evidence="1 2">
    <name type="scientific">Pseudohalioglobus sediminis</name>
    <dbReference type="NCBI Taxonomy" id="2606449"/>
    <lineage>
        <taxon>Bacteria</taxon>
        <taxon>Pseudomonadati</taxon>
        <taxon>Pseudomonadota</taxon>
        <taxon>Gammaproteobacteria</taxon>
        <taxon>Cellvibrionales</taxon>
        <taxon>Halieaceae</taxon>
        <taxon>Pseudohalioglobus</taxon>
    </lineage>
</organism>
<dbReference type="AlphaFoldDB" id="A0A5B0X2Y4"/>
<dbReference type="RefSeq" id="WP_149610174.1">
    <property type="nucleotide sequence ID" value="NZ_VTUX01000002.1"/>
</dbReference>
<dbReference type="Proteomes" id="UP000323708">
    <property type="component" value="Unassembled WGS sequence"/>
</dbReference>
<name>A0A5B0X2Y4_9GAMM</name>
<dbReference type="Gene3D" id="3.30.70.120">
    <property type="match status" value="1"/>
</dbReference>
<reference evidence="1 2" key="1">
    <citation type="submission" date="2019-09" db="EMBL/GenBank/DDBJ databases">
        <authorList>
            <person name="Chen X.-Y."/>
        </authorList>
    </citation>
    <scope>NUCLEOTIDE SEQUENCE [LARGE SCALE GENOMIC DNA]</scope>
    <source>
        <strain evidence="1 2">NY5</strain>
    </source>
</reference>
<dbReference type="InterPro" id="IPR015867">
    <property type="entry name" value="N-reg_PII/ATP_PRibTrfase_C"/>
</dbReference>
<protein>
    <submittedName>
        <fullName evidence="1">DUF3240 domain-containing protein</fullName>
    </submittedName>
</protein>